<keyword evidence="5" id="KW-1185">Reference proteome</keyword>
<protein>
    <submittedName>
        <fullName evidence="4">Uncharacterized protein</fullName>
    </submittedName>
</protein>
<organism evidence="4 5">
    <name type="scientific">Culex pipiens pipiens</name>
    <name type="common">Northern house mosquito</name>
    <dbReference type="NCBI Taxonomy" id="38569"/>
    <lineage>
        <taxon>Eukaryota</taxon>
        <taxon>Metazoa</taxon>
        <taxon>Ecdysozoa</taxon>
        <taxon>Arthropoda</taxon>
        <taxon>Hexapoda</taxon>
        <taxon>Insecta</taxon>
        <taxon>Pterygota</taxon>
        <taxon>Neoptera</taxon>
        <taxon>Endopterygota</taxon>
        <taxon>Diptera</taxon>
        <taxon>Nematocera</taxon>
        <taxon>Culicoidea</taxon>
        <taxon>Culicidae</taxon>
        <taxon>Culicinae</taxon>
        <taxon>Culicini</taxon>
        <taxon>Culex</taxon>
        <taxon>Culex</taxon>
    </lineage>
</organism>
<evidence type="ECO:0000313" key="4">
    <source>
        <dbReference type="EMBL" id="KAL1403195.1"/>
    </source>
</evidence>
<dbReference type="EMBL" id="JBEHCU010001912">
    <property type="protein sequence ID" value="KAL1403195.1"/>
    <property type="molecule type" value="Genomic_DNA"/>
</dbReference>
<reference evidence="4 5" key="1">
    <citation type="submission" date="2024-05" db="EMBL/GenBank/DDBJ databases">
        <title>Culex pipiens pipiens assembly and annotation.</title>
        <authorList>
            <person name="Alout H."/>
            <person name="Durand T."/>
        </authorList>
    </citation>
    <scope>NUCLEOTIDE SEQUENCE [LARGE SCALE GENOMIC DNA]</scope>
    <source>
        <strain evidence="4">HA-2024</strain>
        <tissue evidence="4">Whole body</tissue>
    </source>
</reference>
<comment type="caution">
    <text evidence="4">The sequence shown here is derived from an EMBL/GenBank/DDBJ whole genome shotgun (WGS) entry which is preliminary data.</text>
</comment>
<keyword evidence="2" id="KW-0689">Ribosomal protein</keyword>
<dbReference type="GO" id="GO:0005840">
    <property type="term" value="C:ribosome"/>
    <property type="evidence" value="ECO:0007669"/>
    <property type="project" value="UniProtKB-KW"/>
</dbReference>
<comment type="similarity">
    <text evidence="1">Belongs to the universal ribosomal protein uL23 family.</text>
</comment>
<dbReference type="InterPro" id="IPR012678">
    <property type="entry name" value="Ribosomal_uL23/eL15/eS24_sf"/>
</dbReference>
<evidence type="ECO:0000256" key="1">
    <source>
        <dbReference type="ARBA" id="ARBA00006700"/>
    </source>
</evidence>
<evidence type="ECO:0000313" key="5">
    <source>
        <dbReference type="Proteomes" id="UP001562425"/>
    </source>
</evidence>
<dbReference type="InterPro" id="IPR012677">
    <property type="entry name" value="Nucleotide-bd_a/b_plait_sf"/>
</dbReference>
<dbReference type="Proteomes" id="UP001562425">
    <property type="component" value="Unassembled WGS sequence"/>
</dbReference>
<dbReference type="AlphaFoldDB" id="A0ABD1DTW7"/>
<accession>A0ABD1DTW7</accession>
<sequence>MRLSPLLPARGGKKFPVSKPNWPKRVLREVLPPKWKKCVIAAGLLKAKRTKTKFVGSVLCLCTATAYDIINCPLTTEAVMEKIEDNNTLVFLTHLRANKNHGKKLYSVKLSLGL</sequence>
<dbReference type="SUPFAM" id="SSF54189">
    <property type="entry name" value="Ribosomal proteins S24e, L23 and L15e"/>
    <property type="match status" value="1"/>
</dbReference>
<evidence type="ECO:0000256" key="3">
    <source>
        <dbReference type="ARBA" id="ARBA00023274"/>
    </source>
</evidence>
<gene>
    <name evidence="4" type="ORF">pipiens_019475</name>
</gene>
<dbReference type="GO" id="GO:1990904">
    <property type="term" value="C:ribonucleoprotein complex"/>
    <property type="evidence" value="ECO:0007669"/>
    <property type="project" value="UniProtKB-KW"/>
</dbReference>
<evidence type="ECO:0000256" key="2">
    <source>
        <dbReference type="ARBA" id="ARBA00022980"/>
    </source>
</evidence>
<dbReference type="InterPro" id="IPR013025">
    <property type="entry name" value="Ribosomal_uL23-like"/>
</dbReference>
<dbReference type="PANTHER" id="PTHR11620">
    <property type="entry name" value="60S RIBOSOMAL PROTEIN L23A"/>
    <property type="match status" value="1"/>
</dbReference>
<keyword evidence="3" id="KW-0687">Ribonucleoprotein</keyword>
<dbReference type="Gene3D" id="3.30.70.330">
    <property type="match status" value="1"/>
</dbReference>
<proteinExistence type="inferred from homology"/>
<name>A0ABD1DTW7_CULPP</name>